<feature type="domain" description="USP" evidence="8">
    <location>
        <begin position="104"/>
        <end position="476"/>
    </location>
</feature>
<dbReference type="InterPro" id="IPR018200">
    <property type="entry name" value="USP_CS"/>
</dbReference>
<dbReference type="RefSeq" id="XP_023163882.1">
    <property type="nucleotide sequence ID" value="XM_023308114.2"/>
</dbReference>
<keyword evidence="9" id="KW-1185">Reference proteome</keyword>
<dbReference type="GeneID" id="111594695"/>
<evidence type="ECO:0000256" key="3">
    <source>
        <dbReference type="ARBA" id="ARBA00022670"/>
    </source>
</evidence>
<evidence type="ECO:0000259" key="8">
    <source>
        <dbReference type="PROSITE" id="PS50235"/>
    </source>
</evidence>
<evidence type="ECO:0000256" key="2">
    <source>
        <dbReference type="ARBA" id="ARBA00008739"/>
    </source>
</evidence>
<dbReference type="SUPFAM" id="SSF54001">
    <property type="entry name" value="Cysteine proteinases"/>
    <property type="match status" value="1"/>
</dbReference>
<evidence type="ECO:0000256" key="1">
    <source>
        <dbReference type="ARBA" id="ARBA00000707"/>
    </source>
</evidence>
<dbReference type="FunFam" id="3.90.70.10:FF:000032">
    <property type="entry name" value="Ubiquitin carboxyl-terminal hydrolase 14"/>
    <property type="match status" value="1"/>
</dbReference>
<sequence>MPSFKVKVKWGRELYPDIDVNTDEDPILFKAQLFALTGVQPERQKIMCKGGILKDDEWNLQLKDGAVVLLLGSKDKVPEVPQTPVKFIEDMNDAEAATAMRLPAGLTNLGNTCYMNATVQCLRAVPELRKALEKFRPDSSDATSYAFTISSAMKIVFAQMEKGTTITPIVLLQALHRASPQFAQTGENGTYRQQDANECWSEILKMLQQKLLPFNQESAEANEKKVHNSFIEQFFGGTFEVKMTADEAPDEPATVSTENFLQLSCFISMEVKYMQSGLKSKMKEQLVKNSNTLGRDARYTRTYLISRLPAYLTVQFVRFQYKGKEGINAKVLKDIKFPIDFDAFELCTPDLQNKLCPMRSKFKDHEDKKMDVESQINKTAKSLEVDEEEDDKKYEQFWFDDDLGSNNSGYYTLKAVLTHKGRSSSSGHYVAWVRSIADVWYKFDDDDVTSVSTDEILRLSGGGDWHCAYVLLYGPKRLENC</sequence>
<dbReference type="EC" id="3.4.19.12" evidence="7"/>
<dbReference type="InterPro" id="IPR044635">
    <property type="entry name" value="UBP14-like"/>
</dbReference>
<dbReference type="GO" id="GO:0043161">
    <property type="term" value="P:proteasome-mediated ubiquitin-dependent protein catabolic process"/>
    <property type="evidence" value="ECO:0007669"/>
    <property type="project" value="InterPro"/>
</dbReference>
<dbReference type="AlphaFoldDB" id="A0A6J1LKF8"/>
<dbReference type="OrthoDB" id="333239at2759"/>
<accession>A0A6J1LKF8</accession>
<dbReference type="InterPro" id="IPR001394">
    <property type="entry name" value="Peptidase_C19_UCH"/>
</dbReference>
<dbReference type="InterPro" id="IPR028889">
    <property type="entry name" value="USP"/>
</dbReference>
<evidence type="ECO:0000256" key="4">
    <source>
        <dbReference type="ARBA" id="ARBA00022786"/>
    </source>
</evidence>
<evidence type="ECO:0000256" key="5">
    <source>
        <dbReference type="ARBA" id="ARBA00022801"/>
    </source>
</evidence>
<dbReference type="CDD" id="cd16104">
    <property type="entry name" value="Ubl_USP14_like"/>
    <property type="match status" value="1"/>
</dbReference>
<dbReference type="SUPFAM" id="SSF54236">
    <property type="entry name" value="Ubiquitin-like"/>
    <property type="match status" value="1"/>
</dbReference>
<dbReference type="FunFam" id="3.10.20.90:FF:000119">
    <property type="entry name" value="Ubiquitin carboxyl-terminal hydrolase 14"/>
    <property type="match status" value="1"/>
</dbReference>
<dbReference type="OMA" id="FKSDAEY"/>
<dbReference type="Gene3D" id="3.10.20.90">
    <property type="entry name" value="Phosphatidylinositol 3-kinase Catalytic Subunit, Chain A, domain 1"/>
    <property type="match status" value="1"/>
</dbReference>
<dbReference type="PANTHER" id="PTHR43982:SF1">
    <property type="entry name" value="UBIQUITIN CARBOXYL-TERMINAL HYDROLASE 14"/>
    <property type="match status" value="1"/>
</dbReference>
<dbReference type="CDD" id="cd02657">
    <property type="entry name" value="Peptidase_C19A"/>
    <property type="match status" value="1"/>
</dbReference>
<dbReference type="PANTHER" id="PTHR43982">
    <property type="entry name" value="UBIQUITIN CARBOXYL-TERMINAL HYDROLASE"/>
    <property type="match status" value="1"/>
</dbReference>
<organism evidence="9 10">
    <name type="scientific">Drosophila hydei</name>
    <name type="common">Fruit fly</name>
    <dbReference type="NCBI Taxonomy" id="7224"/>
    <lineage>
        <taxon>Eukaryota</taxon>
        <taxon>Metazoa</taxon>
        <taxon>Ecdysozoa</taxon>
        <taxon>Arthropoda</taxon>
        <taxon>Hexapoda</taxon>
        <taxon>Insecta</taxon>
        <taxon>Pterygota</taxon>
        <taxon>Neoptera</taxon>
        <taxon>Endopterygota</taxon>
        <taxon>Diptera</taxon>
        <taxon>Brachycera</taxon>
        <taxon>Muscomorpha</taxon>
        <taxon>Ephydroidea</taxon>
        <taxon>Drosophilidae</taxon>
        <taxon>Drosophila</taxon>
    </lineage>
</organism>
<evidence type="ECO:0000313" key="9">
    <source>
        <dbReference type="Proteomes" id="UP000504633"/>
    </source>
</evidence>
<dbReference type="InterPro" id="IPR038765">
    <property type="entry name" value="Papain-like_cys_pep_sf"/>
</dbReference>
<dbReference type="Pfam" id="PF00443">
    <property type="entry name" value="UCH"/>
    <property type="match status" value="1"/>
</dbReference>
<dbReference type="Proteomes" id="UP000504633">
    <property type="component" value="Unplaced"/>
</dbReference>
<dbReference type="KEGG" id="dhe:111594695"/>
<comment type="similarity">
    <text evidence="2">Belongs to the peptidase C19 family. USP14/UBP6 subfamily.</text>
</comment>
<dbReference type="GO" id="GO:0004843">
    <property type="term" value="F:cysteine-type deubiquitinase activity"/>
    <property type="evidence" value="ECO:0007669"/>
    <property type="project" value="UniProtKB-UniRule"/>
</dbReference>
<name>A0A6J1LKF8_DROHY</name>
<dbReference type="PROSITE" id="PS00972">
    <property type="entry name" value="USP_1"/>
    <property type="match status" value="1"/>
</dbReference>
<dbReference type="GO" id="GO:0070628">
    <property type="term" value="F:proteasome binding"/>
    <property type="evidence" value="ECO:0007669"/>
    <property type="project" value="TreeGrafter"/>
</dbReference>
<keyword evidence="4 7" id="KW-0833">Ubl conjugation pathway</keyword>
<evidence type="ECO:0000256" key="7">
    <source>
        <dbReference type="RuleBase" id="RU366025"/>
    </source>
</evidence>
<evidence type="ECO:0000256" key="6">
    <source>
        <dbReference type="ARBA" id="ARBA00022807"/>
    </source>
</evidence>
<dbReference type="GO" id="GO:0061136">
    <property type="term" value="P:regulation of proteasomal protein catabolic process"/>
    <property type="evidence" value="ECO:0007669"/>
    <property type="project" value="TreeGrafter"/>
</dbReference>
<dbReference type="Gene3D" id="3.90.70.10">
    <property type="entry name" value="Cysteine proteinases"/>
    <property type="match status" value="1"/>
</dbReference>
<proteinExistence type="inferred from homology"/>
<dbReference type="GO" id="GO:0016579">
    <property type="term" value="P:protein deubiquitination"/>
    <property type="evidence" value="ECO:0007669"/>
    <property type="project" value="InterPro"/>
</dbReference>
<reference evidence="10" key="1">
    <citation type="submission" date="2025-08" db="UniProtKB">
        <authorList>
            <consortium name="RefSeq"/>
        </authorList>
    </citation>
    <scope>IDENTIFICATION</scope>
    <source>
        <strain evidence="10">15085-1641.00</strain>
        <tissue evidence="10">Whole body</tissue>
    </source>
</reference>
<comment type="catalytic activity">
    <reaction evidence="1 7">
        <text>Thiol-dependent hydrolysis of ester, thioester, amide, peptide and isopeptide bonds formed by the C-terminal Gly of ubiquitin (a 76-residue protein attached to proteins as an intracellular targeting signal).</text>
        <dbReference type="EC" id="3.4.19.12"/>
    </reaction>
</comment>
<evidence type="ECO:0000313" key="10">
    <source>
        <dbReference type="RefSeq" id="XP_023163882.1"/>
    </source>
</evidence>
<gene>
    <name evidence="10" type="primary">LOC111594695</name>
</gene>
<keyword evidence="3 7" id="KW-0645">Protease</keyword>
<keyword evidence="5 7" id="KW-0378">Hydrolase</keyword>
<protein>
    <recommendedName>
        <fullName evidence="7">Ubiquitin carboxyl-terminal hydrolase</fullName>
        <ecNumber evidence="7">3.4.19.12</ecNumber>
    </recommendedName>
</protein>
<dbReference type="PROSITE" id="PS50235">
    <property type="entry name" value="USP_3"/>
    <property type="match status" value="1"/>
</dbReference>
<dbReference type="CTD" id="9097"/>
<dbReference type="PROSITE" id="PS00973">
    <property type="entry name" value="USP_2"/>
    <property type="match status" value="1"/>
</dbReference>
<keyword evidence="6 7" id="KW-0788">Thiol protease</keyword>
<dbReference type="InterPro" id="IPR029071">
    <property type="entry name" value="Ubiquitin-like_domsf"/>
</dbReference>